<dbReference type="RefSeq" id="WP_105987485.1">
    <property type="nucleotide sequence ID" value="NZ_POST01000001.1"/>
</dbReference>
<dbReference type="Proteomes" id="UP000767392">
    <property type="component" value="Unassembled WGS sequence"/>
</dbReference>
<evidence type="ECO:0000313" key="2">
    <source>
        <dbReference type="EMBL" id="TPR16234.1"/>
    </source>
</evidence>
<keyword evidence="1" id="KW-1133">Transmembrane helix</keyword>
<gene>
    <name evidence="2" type="ORF">DY048_01865</name>
</gene>
<evidence type="ECO:0000313" key="3">
    <source>
        <dbReference type="Proteomes" id="UP000767392"/>
    </source>
</evidence>
<dbReference type="EMBL" id="QUAM01000001">
    <property type="protein sequence ID" value="TPR16234.1"/>
    <property type="molecule type" value="Genomic_DNA"/>
</dbReference>
<comment type="caution">
    <text evidence="2">The sequence shown here is derived from an EMBL/GenBank/DDBJ whole genome shotgun (WGS) entry which is preliminary data.</text>
</comment>
<accession>A0ABY2Z068</accession>
<feature type="transmembrane region" description="Helical" evidence="1">
    <location>
        <begin position="6"/>
        <end position="26"/>
    </location>
</feature>
<sequence length="479" mass="55865">MKLDQFSFGFKIVFSIFFGLCIVYNFSIKVMANGTNDGNYYNLNKGFFGSLLFNKNYYYYPQEHGSDDSIYNDRFARDPYTILYSHSNFYKHNYFNPKDIYIQNVIKNSNGFSYEIYMPKIQSRYSYIDTRIKASGSISQFLNSNIQYSGINTTDNLYIFPISSADSSYANSYSVGNKLNTHNYFYKNDFYISNFYLNDISSNNFNIKINLDNNYTKKFISNDSKIYTYVIFNTLDYKIAGGTPVFEALRILDYNDMNGNKHNASVLENKQKQTTNDLKNTLLDLQNQVNNNSQYDSETKDSFNHKLDNIMHYNEVNINHIVNQTNYKKNYNESILTDIDDIKSKTARDMNNYLNRKVLSIEYAPDLNFGKKNISYIHNTIAKLQNHTYFQIKSFNNSNWRMNLSVSDMTDGKDSISSKYFQGNNSSYNNKTKTFNFYGNDGVKYISLNNLYIKIPNNVRLHSGNYRGTATWNLVNGPK</sequence>
<reference evidence="2 3" key="1">
    <citation type="submission" date="2018-08" db="EMBL/GenBank/DDBJ databases">
        <title>Comparative genomics of wild bee and flower associated Lactobacillus reveals potential adaptation to the bee host.</title>
        <authorList>
            <person name="Vuong H.Q."/>
            <person name="Mcfrederick Q.S."/>
        </authorList>
    </citation>
    <scope>NUCLEOTIDE SEQUENCE [LARGE SCALE GENOMIC DNA]</scope>
    <source>
        <strain evidence="2 3">HV_04</strain>
    </source>
</reference>
<evidence type="ECO:0008006" key="4">
    <source>
        <dbReference type="Google" id="ProtNLM"/>
    </source>
</evidence>
<keyword evidence="1" id="KW-0812">Transmembrane</keyword>
<protein>
    <recommendedName>
        <fullName evidence="4">WxL domain-containing protein</fullName>
    </recommendedName>
</protein>
<organism evidence="2 3">
    <name type="scientific">Apilactobacillus timberlakei</name>
    <dbReference type="NCBI Taxonomy" id="2008380"/>
    <lineage>
        <taxon>Bacteria</taxon>
        <taxon>Bacillati</taxon>
        <taxon>Bacillota</taxon>
        <taxon>Bacilli</taxon>
        <taxon>Lactobacillales</taxon>
        <taxon>Lactobacillaceae</taxon>
        <taxon>Apilactobacillus</taxon>
    </lineage>
</organism>
<name>A0ABY2Z068_9LACO</name>
<keyword evidence="3" id="KW-1185">Reference proteome</keyword>
<proteinExistence type="predicted"/>
<evidence type="ECO:0000256" key="1">
    <source>
        <dbReference type="SAM" id="Phobius"/>
    </source>
</evidence>
<keyword evidence="1" id="KW-0472">Membrane</keyword>